<evidence type="ECO:0000313" key="1">
    <source>
        <dbReference type="EMBL" id="AJW70222.1"/>
    </source>
</evidence>
<accession>A0A0D5C1D3</accession>
<protein>
    <submittedName>
        <fullName evidence="1">Uncharacterized protein</fullName>
    </submittedName>
</protein>
<gene>
    <name evidence="1" type="ORF">NADRNF5_0526</name>
</gene>
<dbReference type="EMBL" id="CP011070">
    <property type="protein sequence ID" value="AJW70222.1"/>
    <property type="molecule type" value="Genomic_DNA"/>
</dbReference>
<dbReference type="HOGENOM" id="CLU_2044305_0_0_2"/>
<name>A0A0D5C1D3_9ARCH</name>
<dbReference type="Proteomes" id="UP000032408">
    <property type="component" value="Chromosome"/>
</dbReference>
<sequence>MKKSNSENKKLGLLLGAVLLVSLFSVSAYGDSPKNPNVNSIKIQYLAKTSGDSYYVQFKTCVGQEHVPTPTFSIISDLGSKVVKYNKLQLANSCKNYETSVDAKYGDSILIQMPIEMTKK</sequence>
<dbReference type="AlphaFoldDB" id="A0A0D5C1D3"/>
<keyword evidence="2" id="KW-1185">Reference proteome</keyword>
<proteinExistence type="predicted"/>
<reference evidence="2" key="1">
    <citation type="submission" date="2015-03" db="EMBL/GenBank/DDBJ databases">
        <title>Characterization of two novel Thaumarchaeota isolated from the Northern Adriatic Sea.</title>
        <authorList>
            <person name="Bayer B."/>
            <person name="Vojvoda J."/>
            <person name="Offre P."/>
            <person name="Srivastava A."/>
            <person name="Elisabeth N."/>
            <person name="Garcia J.A.L."/>
            <person name="Schleper C."/>
            <person name="Herndl G.J."/>
        </authorList>
    </citation>
    <scope>NUCLEOTIDE SEQUENCE [LARGE SCALE GENOMIC DNA]</scope>
    <source>
        <strain evidence="2">NF5</strain>
    </source>
</reference>
<dbReference type="RefSeq" id="WP_048115404.1">
    <property type="nucleotide sequence ID" value="NZ_CP011070.1"/>
</dbReference>
<evidence type="ECO:0000313" key="2">
    <source>
        <dbReference type="Proteomes" id="UP000032408"/>
    </source>
</evidence>
<dbReference type="GeneID" id="24819769"/>
<organism evidence="1 2">
    <name type="scientific">Nitrosopumilus adriaticus</name>
    <dbReference type="NCBI Taxonomy" id="1580092"/>
    <lineage>
        <taxon>Archaea</taxon>
        <taxon>Nitrososphaerota</taxon>
        <taxon>Nitrososphaeria</taxon>
        <taxon>Nitrosopumilales</taxon>
        <taxon>Nitrosopumilaceae</taxon>
        <taxon>Nitrosopumilus</taxon>
    </lineage>
</organism>
<dbReference type="KEGG" id="nin:NADRNF5_0526"/>
<dbReference type="OrthoDB" id="375808at2157"/>
<reference evidence="1 2" key="2">
    <citation type="journal article" date="2016" name="ISME J.">
        <title>Physiological and genomic characterization of two novel marine thaumarchaeal strains indicates niche differentiation.</title>
        <authorList>
            <person name="Bayer B."/>
            <person name="Vojvoda J."/>
            <person name="Offre P."/>
            <person name="Alves R.J."/>
            <person name="Elisabeth N.H."/>
            <person name="Garcia J.A."/>
            <person name="Volland J.M."/>
            <person name="Srivastava A."/>
            <person name="Schleper C."/>
            <person name="Herndl G.J."/>
        </authorList>
    </citation>
    <scope>NUCLEOTIDE SEQUENCE [LARGE SCALE GENOMIC DNA]</scope>
    <source>
        <strain evidence="1 2">NF5</strain>
    </source>
</reference>